<protein>
    <recommendedName>
        <fullName evidence="3">phosphoribulokinase</fullName>
        <ecNumber evidence="3">2.7.1.19</ecNumber>
    </recommendedName>
    <alternativeName>
        <fullName evidence="10">Phosphopentokinase</fullName>
    </alternativeName>
</protein>
<organism evidence="13 14">
    <name type="scientific">Taishania pollutisoli</name>
    <dbReference type="NCBI Taxonomy" id="2766479"/>
    <lineage>
        <taxon>Bacteria</taxon>
        <taxon>Pseudomonadati</taxon>
        <taxon>Bacteroidota</taxon>
        <taxon>Flavobacteriia</taxon>
        <taxon>Flavobacteriales</taxon>
        <taxon>Crocinitomicaceae</taxon>
        <taxon>Taishania</taxon>
    </lineage>
</organism>
<evidence type="ECO:0000256" key="8">
    <source>
        <dbReference type="ARBA" id="ARBA00022777"/>
    </source>
</evidence>
<evidence type="ECO:0000313" key="14">
    <source>
        <dbReference type="Proteomes" id="UP000652681"/>
    </source>
</evidence>
<dbReference type="Proteomes" id="UP000652681">
    <property type="component" value="Unassembled WGS sequence"/>
</dbReference>
<evidence type="ECO:0000256" key="2">
    <source>
        <dbReference type="ARBA" id="ARBA00009719"/>
    </source>
</evidence>
<gene>
    <name evidence="13" type="ORF">H9Y05_03255</name>
</gene>
<dbReference type="PANTHER" id="PTHR10285">
    <property type="entry name" value="URIDINE KINASE"/>
    <property type="match status" value="1"/>
</dbReference>
<sequence>MIVGICGGSGSGKTTLLKRLAAAFSDKNPSVFSMDNYYLPIEKQQNDHNGIVNFDLPTALDEQRLTEDLRTLAKGDPIEVKEYHFNSPPDKNVLITLNSSELIIVEGLFLFHYEGVRELLDYSIFVDVDPVVQLDRRLYRDQETRGYTREAIIYQWDNHVLPCYESYLHPYKKDASFVFRNDHRADLDFNTLEQEIKAKLVTVSY</sequence>
<keyword evidence="7" id="KW-0547">Nucleotide-binding</keyword>
<dbReference type="EMBL" id="JACVEL010000002">
    <property type="protein sequence ID" value="MBC9811484.1"/>
    <property type="molecule type" value="Genomic_DNA"/>
</dbReference>
<evidence type="ECO:0000256" key="7">
    <source>
        <dbReference type="ARBA" id="ARBA00022741"/>
    </source>
</evidence>
<dbReference type="GO" id="GO:0005524">
    <property type="term" value="F:ATP binding"/>
    <property type="evidence" value="ECO:0007669"/>
    <property type="project" value="UniProtKB-KW"/>
</dbReference>
<evidence type="ECO:0000256" key="5">
    <source>
        <dbReference type="ARBA" id="ARBA00022567"/>
    </source>
</evidence>
<dbReference type="Gene3D" id="3.40.50.300">
    <property type="entry name" value="P-loop containing nucleotide triphosphate hydrolases"/>
    <property type="match status" value="1"/>
</dbReference>
<keyword evidence="14" id="KW-1185">Reference proteome</keyword>
<dbReference type="SUPFAM" id="SSF52540">
    <property type="entry name" value="P-loop containing nucleoside triphosphate hydrolases"/>
    <property type="match status" value="1"/>
</dbReference>
<evidence type="ECO:0000256" key="4">
    <source>
        <dbReference type="ARBA" id="ARBA00022531"/>
    </source>
</evidence>
<comment type="pathway">
    <text evidence="1">Carbohydrate biosynthesis; Calvin cycle.</text>
</comment>
<evidence type="ECO:0000313" key="13">
    <source>
        <dbReference type="EMBL" id="MBC9811484.1"/>
    </source>
</evidence>
<evidence type="ECO:0000256" key="6">
    <source>
        <dbReference type="ARBA" id="ARBA00022679"/>
    </source>
</evidence>
<keyword evidence="6" id="KW-0808">Transferase</keyword>
<keyword evidence="9" id="KW-0067">ATP-binding</keyword>
<evidence type="ECO:0000256" key="1">
    <source>
        <dbReference type="ARBA" id="ARBA00005215"/>
    </source>
</evidence>
<reference evidence="13" key="1">
    <citation type="submission" date="2020-09" db="EMBL/GenBank/DDBJ databases">
        <title>Taishania pollutisoli gen. nov., sp. nov., Isolated from Tetrabromobisphenol A-Contaminated Soil.</title>
        <authorList>
            <person name="Chen Q."/>
        </authorList>
    </citation>
    <scope>NUCLEOTIDE SEQUENCE</scope>
    <source>
        <strain evidence="13">CZZ-1</strain>
    </source>
</reference>
<dbReference type="GO" id="GO:0008974">
    <property type="term" value="F:phosphoribulokinase activity"/>
    <property type="evidence" value="ECO:0007669"/>
    <property type="project" value="UniProtKB-EC"/>
</dbReference>
<accession>A0A8J6TSP7</accession>
<dbReference type="PRINTS" id="PR00478">
    <property type="entry name" value="PHRIBLKINASE"/>
</dbReference>
<name>A0A8J6TSP7_9FLAO</name>
<comment type="similarity">
    <text evidence="2">Belongs to the phosphoribulokinase family.</text>
</comment>
<dbReference type="RefSeq" id="WP_163491862.1">
    <property type="nucleotide sequence ID" value="NZ_JACVEL010000002.1"/>
</dbReference>
<evidence type="ECO:0000256" key="9">
    <source>
        <dbReference type="ARBA" id="ARBA00022840"/>
    </source>
</evidence>
<dbReference type="Pfam" id="PF00485">
    <property type="entry name" value="PRK"/>
    <property type="match status" value="1"/>
</dbReference>
<keyword evidence="8 13" id="KW-0418">Kinase</keyword>
<comment type="catalytic activity">
    <reaction evidence="11">
        <text>D-ribulose 5-phosphate + ATP = D-ribulose 1,5-bisphosphate + ADP + H(+)</text>
        <dbReference type="Rhea" id="RHEA:19365"/>
        <dbReference type="ChEBI" id="CHEBI:15378"/>
        <dbReference type="ChEBI" id="CHEBI:30616"/>
        <dbReference type="ChEBI" id="CHEBI:57870"/>
        <dbReference type="ChEBI" id="CHEBI:58121"/>
        <dbReference type="ChEBI" id="CHEBI:456216"/>
        <dbReference type="EC" id="2.7.1.19"/>
    </reaction>
</comment>
<comment type="caution">
    <text evidence="13">The sequence shown here is derived from an EMBL/GenBank/DDBJ whole genome shotgun (WGS) entry which is preliminary data.</text>
</comment>
<dbReference type="InterPro" id="IPR006083">
    <property type="entry name" value="PRK/URK"/>
</dbReference>
<proteinExistence type="inferred from homology"/>
<feature type="domain" description="Phosphoribulokinase/uridine kinase" evidence="12">
    <location>
        <begin position="2"/>
        <end position="181"/>
    </location>
</feature>
<dbReference type="EC" id="2.7.1.19" evidence="3"/>
<evidence type="ECO:0000256" key="11">
    <source>
        <dbReference type="ARBA" id="ARBA00047663"/>
    </source>
</evidence>
<dbReference type="InterPro" id="IPR027417">
    <property type="entry name" value="P-loop_NTPase"/>
</dbReference>
<keyword evidence="4" id="KW-0602">Photosynthesis</keyword>
<evidence type="ECO:0000256" key="3">
    <source>
        <dbReference type="ARBA" id="ARBA00012042"/>
    </source>
</evidence>
<dbReference type="GO" id="GO:0019253">
    <property type="term" value="P:reductive pentose-phosphate cycle"/>
    <property type="evidence" value="ECO:0007669"/>
    <property type="project" value="UniProtKB-KW"/>
</dbReference>
<dbReference type="InterPro" id="IPR006082">
    <property type="entry name" value="PRK"/>
</dbReference>
<dbReference type="AlphaFoldDB" id="A0A8J6TSP7"/>
<evidence type="ECO:0000259" key="12">
    <source>
        <dbReference type="Pfam" id="PF00485"/>
    </source>
</evidence>
<keyword evidence="5" id="KW-0113">Calvin cycle</keyword>
<evidence type="ECO:0000256" key="10">
    <source>
        <dbReference type="ARBA" id="ARBA00031382"/>
    </source>
</evidence>